<dbReference type="Proteomes" id="UP000002213">
    <property type="component" value="Chromosome"/>
</dbReference>
<feature type="region of interest" description="Disordered" evidence="6">
    <location>
        <begin position="690"/>
        <end position="730"/>
    </location>
</feature>
<evidence type="ECO:0000313" key="10">
    <source>
        <dbReference type="Proteomes" id="UP000002213"/>
    </source>
</evidence>
<keyword evidence="10" id="KW-1185">Reference proteome</keyword>
<dbReference type="eggNOG" id="COG3866">
    <property type="taxonomic scope" value="Bacteria"/>
</dbReference>
<comment type="similarity">
    <text evidence="5">Belongs to the polysaccharide lyase 1 family.</text>
</comment>
<dbReference type="Pfam" id="PF01095">
    <property type="entry name" value="Pectinesterase"/>
    <property type="match status" value="1"/>
</dbReference>
<accession>C6WE48</accession>
<dbReference type="InterPro" id="IPR000070">
    <property type="entry name" value="Pectinesterase_cat"/>
</dbReference>
<evidence type="ECO:0000259" key="8">
    <source>
        <dbReference type="SMART" id="SM00656"/>
    </source>
</evidence>
<dbReference type="GO" id="GO:0005576">
    <property type="term" value="C:extracellular region"/>
    <property type="evidence" value="ECO:0007669"/>
    <property type="project" value="UniProtKB-SubCell"/>
</dbReference>
<gene>
    <name evidence="9" type="ordered locus">Amir_1843</name>
</gene>
<keyword evidence="5" id="KW-0624">Polysaccharide degradation</keyword>
<dbReference type="PANTHER" id="PTHR31321">
    <property type="entry name" value="ACYL-COA THIOESTER HYDROLASE YBHC-RELATED"/>
    <property type="match status" value="1"/>
</dbReference>
<dbReference type="KEGG" id="ami:Amir_1843"/>
<dbReference type="CAZy" id="PL1">
    <property type="family name" value="Polysaccharide Lyase Family 1"/>
</dbReference>
<keyword evidence="2" id="KW-0378">Hydrolase</keyword>
<dbReference type="InterPro" id="IPR011050">
    <property type="entry name" value="Pectin_lyase_fold/virulence"/>
</dbReference>
<feature type="region of interest" description="Disordered" evidence="6">
    <location>
        <begin position="26"/>
        <end position="59"/>
    </location>
</feature>
<dbReference type="HOGENOM" id="CLU_410443_0_0_11"/>
<feature type="signal peptide" evidence="7">
    <location>
        <begin position="1"/>
        <end position="24"/>
    </location>
</feature>
<dbReference type="InterPro" id="IPR012334">
    <property type="entry name" value="Pectin_lyas_fold"/>
</dbReference>
<organism evidence="9 10">
    <name type="scientific">Actinosynnema mirum (strain ATCC 29888 / DSM 43827 / JCM 3225 / NBRC 14064 / NCIMB 13271 / NRRL B-12336 / IMRU 3971 / 101)</name>
    <dbReference type="NCBI Taxonomy" id="446462"/>
    <lineage>
        <taxon>Bacteria</taxon>
        <taxon>Bacillati</taxon>
        <taxon>Actinomycetota</taxon>
        <taxon>Actinomycetes</taxon>
        <taxon>Pseudonocardiales</taxon>
        <taxon>Pseudonocardiaceae</taxon>
        <taxon>Actinosynnema</taxon>
    </lineage>
</organism>
<evidence type="ECO:0000256" key="5">
    <source>
        <dbReference type="RuleBase" id="RU361173"/>
    </source>
</evidence>
<dbReference type="SMART" id="SM00656">
    <property type="entry name" value="Amb_all"/>
    <property type="match status" value="1"/>
</dbReference>
<sequence>MRIPRYALVLSCVLAGLVAPPALAGQDPEAAGRDPSRQVLQPGDGWGSAGSGTTGGSAASTPVVVRTAAELRAALAAPAPRIVKIKGVIDVSGNCASYETDGYSLKAYLDAYDPAVWGRDREPSGPLEDARAASAKRQAEAIRFDVGSDTTLIGDGPGAGITGGNLRIAGARNVIVRHLTFRDTSDCFPQWDPTDTAVGNWNSEYDSVGVIGSTNVWADHNTFTDQPNPDSSAPIHFDRPFQRHDGQLDITNGSDLVTVSRNRFEDHGKTMLIGSSNSSTVDPGKLRVSVHHNVFANVEERAPRVRFGKVHVYNNRYEPGATHVYTWGAGVQSQLYVQNNHVELPKGVGADELLYNWGGTAVTAKGNLVDGRPTDVVAAFNAANPDKQLAPDAGWTPELTRGLEPAHRVRDLQAGARQAELVVGRGPGAHRTVQSAIDAAPAFGTITLQKGHYREVVKVPAAKRGLTLRGATGRASDVVIDYDNASGTKKPDGTTYGTTGSATATIEAADFTARNLTFSNSFDRAEHPEITATQAVAVKATGDRQLYDRVTFLGHQDTLYADSPNTATRARQYYRDCAISGDVDFLFGRATAVFDRATITALSRGSDPNGYITAASTRRDNEFGFLITDSTIRSDAARGTYHLGRPWHPGGDVDAIAQVVVRDTELPAAVKAAPWTDMSGFSWRDARFAEHRNTGPGSGTGADRPQLTPEQAERYTARAYLSGDDGWNPA</sequence>
<dbReference type="InterPro" id="IPR002022">
    <property type="entry name" value="Pec_lyase"/>
</dbReference>
<name>C6WE48_ACTMD</name>
<evidence type="ECO:0000256" key="2">
    <source>
        <dbReference type="ARBA" id="ARBA00022801"/>
    </source>
</evidence>
<comment type="similarity">
    <text evidence="1">Belongs to the pectinesterase family.</text>
</comment>
<feature type="chain" id="PRO_5002972761" evidence="7">
    <location>
        <begin position="25"/>
        <end position="730"/>
    </location>
</feature>
<evidence type="ECO:0000256" key="3">
    <source>
        <dbReference type="ARBA" id="ARBA00023085"/>
    </source>
</evidence>
<evidence type="ECO:0000256" key="4">
    <source>
        <dbReference type="ARBA" id="ARBA00023239"/>
    </source>
</evidence>
<feature type="compositionally biased region" description="Gly residues" evidence="6">
    <location>
        <begin position="44"/>
        <end position="55"/>
    </location>
</feature>
<evidence type="ECO:0000256" key="7">
    <source>
        <dbReference type="SAM" id="SignalP"/>
    </source>
</evidence>
<dbReference type="eggNOG" id="COG4677">
    <property type="taxonomic scope" value="Bacteria"/>
</dbReference>
<dbReference type="SUPFAM" id="SSF51126">
    <property type="entry name" value="Pectin lyase-like"/>
    <property type="match status" value="2"/>
</dbReference>
<dbReference type="GO" id="GO:0042545">
    <property type="term" value="P:cell wall modification"/>
    <property type="evidence" value="ECO:0007669"/>
    <property type="project" value="InterPro"/>
</dbReference>
<feature type="domain" description="Pectate lyase" evidence="8">
    <location>
        <begin position="100"/>
        <end position="348"/>
    </location>
</feature>
<keyword evidence="4 5" id="KW-0456">Lyase</keyword>
<dbReference type="Gene3D" id="2.160.20.10">
    <property type="entry name" value="Single-stranded right-handed beta-helix, Pectin lyase-like"/>
    <property type="match status" value="2"/>
</dbReference>
<dbReference type="GO" id="GO:0009279">
    <property type="term" value="C:cell outer membrane"/>
    <property type="evidence" value="ECO:0007669"/>
    <property type="project" value="TreeGrafter"/>
</dbReference>
<proteinExistence type="inferred from homology"/>
<dbReference type="Pfam" id="PF00544">
    <property type="entry name" value="Pectate_lyase_4"/>
    <property type="match status" value="1"/>
</dbReference>
<dbReference type="PANTHER" id="PTHR31321:SF57">
    <property type="entry name" value="PECTINESTERASE 53-RELATED"/>
    <property type="match status" value="1"/>
</dbReference>
<dbReference type="GO" id="GO:0016829">
    <property type="term" value="F:lyase activity"/>
    <property type="evidence" value="ECO:0007669"/>
    <property type="project" value="UniProtKB-KW"/>
</dbReference>
<dbReference type="STRING" id="446462.Amir_1843"/>
<dbReference type="EMBL" id="CP001630">
    <property type="protein sequence ID" value="ACU35791.1"/>
    <property type="molecule type" value="Genomic_DNA"/>
</dbReference>
<reference evidence="9 10" key="1">
    <citation type="journal article" date="2009" name="Stand. Genomic Sci.">
        <title>Complete genome sequence of Actinosynnema mirum type strain (101).</title>
        <authorList>
            <person name="Land M."/>
            <person name="Lapidus A."/>
            <person name="Mayilraj S."/>
            <person name="Chen F."/>
            <person name="Copeland A."/>
            <person name="Del Rio T.G."/>
            <person name="Nolan M."/>
            <person name="Lucas S."/>
            <person name="Tice H."/>
            <person name="Cheng J.F."/>
            <person name="Chertkov O."/>
            <person name="Bruce D."/>
            <person name="Goodwin L."/>
            <person name="Pitluck S."/>
            <person name="Rohde M."/>
            <person name="Goker M."/>
            <person name="Pati A."/>
            <person name="Ivanova N."/>
            <person name="Mavromatis K."/>
            <person name="Chen A."/>
            <person name="Palaniappan K."/>
            <person name="Hauser L."/>
            <person name="Chang Y.J."/>
            <person name="Jeffries C.C."/>
            <person name="Brettin T."/>
            <person name="Detter J.C."/>
            <person name="Han C."/>
            <person name="Chain P."/>
            <person name="Tindall B.J."/>
            <person name="Bristow J."/>
            <person name="Eisen J.A."/>
            <person name="Markowitz V."/>
            <person name="Hugenholtz P."/>
            <person name="Kyrpides N.C."/>
            <person name="Klenk H.P."/>
        </authorList>
    </citation>
    <scope>NUCLEOTIDE SEQUENCE [LARGE SCALE GENOMIC DNA]</scope>
    <source>
        <strain evidence="10">ATCC 29888 / DSM 43827 / JCM 3225 / NBRC 14064 / NCIMB 13271 / NRRL B-12336 / IMRU 3971 / 101</strain>
    </source>
</reference>
<comment type="subcellular location">
    <subcellularLocation>
        <location evidence="5">Secreted</location>
    </subcellularLocation>
</comment>
<evidence type="ECO:0000313" key="9">
    <source>
        <dbReference type="EMBL" id="ACU35791.1"/>
    </source>
</evidence>
<keyword evidence="7" id="KW-0732">Signal</keyword>
<keyword evidence="3" id="KW-0063">Aspartyl esterase</keyword>
<evidence type="ECO:0000256" key="6">
    <source>
        <dbReference type="SAM" id="MobiDB-lite"/>
    </source>
</evidence>
<protein>
    <submittedName>
        <fullName evidence="9">Pectate lyase/Amb allergen</fullName>
    </submittedName>
</protein>
<keyword evidence="5" id="KW-0964">Secreted</keyword>
<dbReference type="GO" id="GO:0030599">
    <property type="term" value="F:pectinesterase activity"/>
    <property type="evidence" value="ECO:0007669"/>
    <property type="project" value="InterPro"/>
</dbReference>
<evidence type="ECO:0000256" key="1">
    <source>
        <dbReference type="ARBA" id="ARBA00008891"/>
    </source>
</evidence>
<dbReference type="GO" id="GO:0000272">
    <property type="term" value="P:polysaccharide catabolic process"/>
    <property type="evidence" value="ECO:0007669"/>
    <property type="project" value="UniProtKB-KW"/>
</dbReference>
<dbReference type="AlphaFoldDB" id="C6WE48"/>
<keyword evidence="5" id="KW-0119">Carbohydrate metabolism</keyword>